<protein>
    <submittedName>
        <fullName evidence="2">Uncharacterized protein</fullName>
    </submittedName>
</protein>
<comment type="caution">
    <text evidence="2">The sequence shown here is derived from an EMBL/GenBank/DDBJ whole genome shotgun (WGS) entry which is preliminary data.</text>
</comment>
<feature type="non-terminal residue" evidence="2">
    <location>
        <position position="86"/>
    </location>
</feature>
<dbReference type="Proteomes" id="UP000803844">
    <property type="component" value="Unassembled WGS sequence"/>
</dbReference>
<evidence type="ECO:0000313" key="3">
    <source>
        <dbReference type="Proteomes" id="UP000803844"/>
    </source>
</evidence>
<evidence type="ECO:0000256" key="1">
    <source>
        <dbReference type="SAM" id="Coils"/>
    </source>
</evidence>
<keyword evidence="1" id="KW-0175">Coiled coil</keyword>
<dbReference type="OrthoDB" id="4779840at2759"/>
<dbReference type="GeneID" id="63832842"/>
<dbReference type="RefSeq" id="XP_040779345.1">
    <property type="nucleotide sequence ID" value="XM_040915713.1"/>
</dbReference>
<gene>
    <name evidence="2" type="ORF">M406DRAFT_224997</name>
</gene>
<keyword evidence="3" id="KW-1185">Reference proteome</keyword>
<evidence type="ECO:0000313" key="2">
    <source>
        <dbReference type="EMBL" id="KAF3768384.1"/>
    </source>
</evidence>
<name>A0A9P4Y7H6_CRYP1</name>
<feature type="coiled-coil region" evidence="1">
    <location>
        <begin position="28"/>
        <end position="62"/>
    </location>
</feature>
<organism evidence="2 3">
    <name type="scientific">Cryphonectria parasitica (strain ATCC 38755 / EP155)</name>
    <dbReference type="NCBI Taxonomy" id="660469"/>
    <lineage>
        <taxon>Eukaryota</taxon>
        <taxon>Fungi</taxon>
        <taxon>Dikarya</taxon>
        <taxon>Ascomycota</taxon>
        <taxon>Pezizomycotina</taxon>
        <taxon>Sordariomycetes</taxon>
        <taxon>Sordariomycetidae</taxon>
        <taxon>Diaporthales</taxon>
        <taxon>Cryphonectriaceae</taxon>
        <taxon>Cryphonectria-Endothia species complex</taxon>
        <taxon>Cryphonectria</taxon>
    </lineage>
</organism>
<feature type="non-terminal residue" evidence="2">
    <location>
        <position position="1"/>
    </location>
</feature>
<proteinExistence type="predicted"/>
<dbReference type="AlphaFoldDB" id="A0A9P4Y7H6"/>
<reference evidence="2" key="1">
    <citation type="journal article" date="2020" name="Phytopathology">
        <title>Genome sequence of the chestnut blight fungus Cryphonectria parasitica EP155: A fundamental resource for an archetypical invasive plant pathogen.</title>
        <authorList>
            <person name="Crouch J.A."/>
            <person name="Dawe A."/>
            <person name="Aerts A."/>
            <person name="Barry K."/>
            <person name="Churchill A.C.L."/>
            <person name="Grimwood J."/>
            <person name="Hillman B."/>
            <person name="Milgroom M.G."/>
            <person name="Pangilinan J."/>
            <person name="Smith M."/>
            <person name="Salamov A."/>
            <person name="Schmutz J."/>
            <person name="Yadav J."/>
            <person name="Grigoriev I.V."/>
            <person name="Nuss D."/>
        </authorList>
    </citation>
    <scope>NUCLEOTIDE SEQUENCE</scope>
    <source>
        <strain evidence="2">EP155</strain>
    </source>
</reference>
<accession>A0A9P4Y7H6</accession>
<sequence>AYNSADTSMMKKLLFFVLYSYNPTAYYKALLEADAEAADKRIKKIKKVQKKLQSELQFVQKRMIQYANSKRIEEPILQKRDKVYLL</sequence>
<dbReference type="EMBL" id="MU032345">
    <property type="protein sequence ID" value="KAF3768384.1"/>
    <property type="molecule type" value="Genomic_DNA"/>
</dbReference>